<dbReference type="Gene3D" id="2.60.120.260">
    <property type="entry name" value="Galactose-binding domain-like"/>
    <property type="match status" value="2"/>
</dbReference>
<dbReference type="InterPro" id="IPR036388">
    <property type="entry name" value="WH-like_DNA-bd_sf"/>
</dbReference>
<dbReference type="InterPro" id="IPR007627">
    <property type="entry name" value="RNA_pol_sigma70_r2"/>
</dbReference>
<dbReference type="Gene3D" id="3.10.690.10">
    <property type="entry name" value="Bifunctional nuclease domain"/>
    <property type="match status" value="1"/>
</dbReference>
<comment type="similarity">
    <text evidence="1">Belongs to the sigma-70 factor family. ECF subfamily.</text>
</comment>
<dbReference type="Pfam" id="PF08281">
    <property type="entry name" value="Sigma70_r4_2"/>
    <property type="match status" value="1"/>
</dbReference>
<dbReference type="Pfam" id="PF02577">
    <property type="entry name" value="BFN_dom"/>
    <property type="match status" value="1"/>
</dbReference>
<dbReference type="Proteomes" id="UP000290365">
    <property type="component" value="Chromosome"/>
</dbReference>
<evidence type="ECO:0000256" key="1">
    <source>
        <dbReference type="ARBA" id="ARBA00010641"/>
    </source>
</evidence>
<dbReference type="InterPro" id="IPR013324">
    <property type="entry name" value="RNA_pol_sigma_r3/r4-like"/>
</dbReference>
<dbReference type="CDD" id="cd06171">
    <property type="entry name" value="Sigma70_r4"/>
    <property type="match status" value="1"/>
</dbReference>
<protein>
    <submittedName>
        <fullName evidence="6">Sigma-70 family RNA polymerase sigma factor</fullName>
    </submittedName>
</protein>
<evidence type="ECO:0000256" key="4">
    <source>
        <dbReference type="ARBA" id="ARBA00023163"/>
    </source>
</evidence>
<dbReference type="SUPFAM" id="SSF103256">
    <property type="entry name" value="Hypothetical protein TM0160"/>
    <property type="match status" value="1"/>
</dbReference>
<dbReference type="PROSITE" id="PS51658">
    <property type="entry name" value="BFN"/>
    <property type="match status" value="1"/>
</dbReference>
<keyword evidence="2" id="KW-0805">Transcription regulation</keyword>
<dbReference type="NCBIfam" id="TIGR02937">
    <property type="entry name" value="sigma70-ECF"/>
    <property type="match status" value="1"/>
</dbReference>
<dbReference type="Gene3D" id="1.10.1740.10">
    <property type="match status" value="1"/>
</dbReference>
<dbReference type="PANTHER" id="PTHR43133:SF51">
    <property type="entry name" value="RNA POLYMERASE SIGMA FACTOR"/>
    <property type="match status" value="1"/>
</dbReference>
<feature type="domain" description="BFN" evidence="5">
    <location>
        <begin position="208"/>
        <end position="341"/>
    </location>
</feature>
<dbReference type="GO" id="GO:0016987">
    <property type="term" value="F:sigma factor activity"/>
    <property type="evidence" value="ECO:0007669"/>
    <property type="project" value="UniProtKB-KW"/>
</dbReference>
<dbReference type="AlphaFoldDB" id="A0A4P6JMY3"/>
<dbReference type="InterPro" id="IPR039425">
    <property type="entry name" value="RNA_pol_sigma-70-like"/>
</dbReference>
<dbReference type="GO" id="GO:0004518">
    <property type="term" value="F:nuclease activity"/>
    <property type="evidence" value="ECO:0007669"/>
    <property type="project" value="InterPro"/>
</dbReference>
<dbReference type="SUPFAM" id="SSF88659">
    <property type="entry name" value="Sigma3 and sigma4 domains of RNA polymerase sigma factors"/>
    <property type="match status" value="1"/>
</dbReference>
<reference evidence="6 7" key="1">
    <citation type="submission" date="2019-01" db="EMBL/GenBank/DDBJ databases">
        <title>Ktedonosporobacter rubrisoli SCAWS-G2.</title>
        <authorList>
            <person name="Huang Y."/>
            <person name="Yan B."/>
        </authorList>
    </citation>
    <scope>NUCLEOTIDE SEQUENCE [LARGE SCALE GENOMIC DNA]</scope>
    <source>
        <strain evidence="6 7">SCAWS-G2</strain>
    </source>
</reference>
<dbReference type="RefSeq" id="WP_129887207.1">
    <property type="nucleotide sequence ID" value="NZ_CP035758.1"/>
</dbReference>
<dbReference type="OrthoDB" id="158189at2"/>
<evidence type="ECO:0000256" key="2">
    <source>
        <dbReference type="ARBA" id="ARBA00023015"/>
    </source>
</evidence>
<evidence type="ECO:0000313" key="7">
    <source>
        <dbReference type="Proteomes" id="UP000290365"/>
    </source>
</evidence>
<gene>
    <name evidence="6" type="ORF">EPA93_10575</name>
</gene>
<sequence>MKEKLDAELVSLARVGDKQAFHELIERYQVMAMCLGLRFCGEQETARELVQEAILQAYLSLDQLQHEERFKNWFYGIVLNVCRNWRRTSRQDQFVSLDGLANSRSFESSLLENANSLYIDPQEIIEAQELRKLVEQAMNMLSLNKRQVAHLFYYEDLSIQEIAHLLNISPMAAKSRLHKGREQLRAYLQSLLPDYARKAIEHRKATKMVPVKVARVLRGPSGTNMILLDERNLRALLLKFPRPLNMNLLQRMHISAQADAIKEPSTTDLMAELLNTLGGELQKVAIDALEGYILYAQLHLRLAQEQQSINAHLHDALPLALHLHCPFVVSEEVFKQKGVKLKKKGATLEQQLDAMLEQNSNAAHLPGHKTSGKLEFAQGLVGWTISGDRKYFNYHLDRNTSYTGKLSLAINQQGTEHKGFIQLKHEDIAADPYRGKHMRFIAFLKAEEVKTAGFVLSVEAPPLDPEENFPAIYTTRSPKPIKGTYDWTRHELVIDVPDRAIAIRLIFSMWRKGKVWLDGLSLEIVDGNVPLTGTKLLLQRYPLNLDFSQGLNFWTFSQQEQLWVLHVEARQDYQCGVEQSAEGTHIAFIKAAVEQPQKKVTLEQTIFPKRDYVGKRLRFSASIKTADVGGQASLFLRMSPGWGFGRLPPDELAEQIIQGTTDWTRYEVEVDVSKRRGATVSFGFSLHGQGQVWVKDMQVGTVEMKKGKEREGE</sequence>
<dbReference type="InterPro" id="IPR036104">
    <property type="entry name" value="BFN_sf"/>
</dbReference>
<accession>A0A4P6JMY3</accession>
<evidence type="ECO:0000313" key="6">
    <source>
        <dbReference type="EMBL" id="QBD76430.1"/>
    </source>
</evidence>
<evidence type="ECO:0000259" key="5">
    <source>
        <dbReference type="PROSITE" id="PS51658"/>
    </source>
</evidence>
<keyword evidence="3" id="KW-0731">Sigma factor</keyword>
<dbReference type="InterPro" id="IPR014284">
    <property type="entry name" value="RNA_pol_sigma-70_dom"/>
</dbReference>
<dbReference type="SUPFAM" id="SSF88946">
    <property type="entry name" value="Sigma2 domain of RNA polymerase sigma factors"/>
    <property type="match status" value="1"/>
</dbReference>
<dbReference type="KEGG" id="kbs:EPA93_10575"/>
<evidence type="ECO:0000256" key="3">
    <source>
        <dbReference type="ARBA" id="ARBA00023082"/>
    </source>
</evidence>
<dbReference type="Gene3D" id="1.10.10.10">
    <property type="entry name" value="Winged helix-like DNA-binding domain superfamily/Winged helix DNA-binding domain"/>
    <property type="match status" value="1"/>
</dbReference>
<organism evidence="6 7">
    <name type="scientific">Ktedonosporobacter rubrisoli</name>
    <dbReference type="NCBI Taxonomy" id="2509675"/>
    <lineage>
        <taxon>Bacteria</taxon>
        <taxon>Bacillati</taxon>
        <taxon>Chloroflexota</taxon>
        <taxon>Ktedonobacteria</taxon>
        <taxon>Ktedonobacterales</taxon>
        <taxon>Ktedonosporobacteraceae</taxon>
        <taxon>Ktedonosporobacter</taxon>
    </lineage>
</organism>
<dbReference type="InterPro" id="IPR013249">
    <property type="entry name" value="RNA_pol_sigma70_r4_t2"/>
</dbReference>
<dbReference type="GO" id="GO:0003677">
    <property type="term" value="F:DNA binding"/>
    <property type="evidence" value="ECO:0007669"/>
    <property type="project" value="InterPro"/>
</dbReference>
<dbReference type="EMBL" id="CP035758">
    <property type="protein sequence ID" value="QBD76430.1"/>
    <property type="molecule type" value="Genomic_DNA"/>
</dbReference>
<dbReference type="GO" id="GO:0006352">
    <property type="term" value="P:DNA-templated transcription initiation"/>
    <property type="evidence" value="ECO:0007669"/>
    <property type="project" value="InterPro"/>
</dbReference>
<dbReference type="InterPro" id="IPR013325">
    <property type="entry name" value="RNA_pol_sigma_r2"/>
</dbReference>
<keyword evidence="7" id="KW-1185">Reference proteome</keyword>
<proteinExistence type="inferred from homology"/>
<dbReference type="Pfam" id="PF04542">
    <property type="entry name" value="Sigma70_r2"/>
    <property type="match status" value="1"/>
</dbReference>
<keyword evidence="4" id="KW-0804">Transcription</keyword>
<dbReference type="InterPro" id="IPR003729">
    <property type="entry name" value="Bi_nuclease_dom"/>
</dbReference>
<name>A0A4P6JMY3_KTERU</name>
<dbReference type="PANTHER" id="PTHR43133">
    <property type="entry name" value="RNA POLYMERASE ECF-TYPE SIGMA FACTO"/>
    <property type="match status" value="1"/>
</dbReference>